<gene>
    <name evidence="1" type="ORF">ACFPUY_00510</name>
</gene>
<dbReference type="EMBL" id="JBHSNW010000001">
    <property type="protein sequence ID" value="MFC5813547.1"/>
    <property type="molecule type" value="Genomic_DNA"/>
</dbReference>
<comment type="caution">
    <text evidence="1">The sequence shown here is derived from an EMBL/GenBank/DDBJ whole genome shotgun (WGS) entry which is preliminary data.</text>
</comment>
<protein>
    <recommendedName>
        <fullName evidence="3">Alpha/beta hydrolase</fullName>
    </recommendedName>
</protein>
<evidence type="ECO:0000313" key="1">
    <source>
        <dbReference type="EMBL" id="MFC5813547.1"/>
    </source>
</evidence>
<keyword evidence="2" id="KW-1185">Reference proteome</keyword>
<sequence>MSPPPRLEEAWAAGQREWLALSGDSKLSTAEKSGHHIYVDRPDVAVRAVERVTSQAAR</sequence>
<evidence type="ECO:0000313" key="2">
    <source>
        <dbReference type="Proteomes" id="UP001596096"/>
    </source>
</evidence>
<proteinExistence type="predicted"/>
<accession>A0ABW1BKH2</accession>
<dbReference type="Proteomes" id="UP001596096">
    <property type="component" value="Unassembled WGS sequence"/>
</dbReference>
<dbReference type="RefSeq" id="WP_219546746.1">
    <property type="nucleotide sequence ID" value="NZ_JAHKRN010000027.1"/>
</dbReference>
<evidence type="ECO:0008006" key="3">
    <source>
        <dbReference type="Google" id="ProtNLM"/>
    </source>
</evidence>
<organism evidence="1 2">
    <name type="scientific">Nonomuraea harbinensis</name>
    <dbReference type="NCBI Taxonomy" id="1286938"/>
    <lineage>
        <taxon>Bacteria</taxon>
        <taxon>Bacillati</taxon>
        <taxon>Actinomycetota</taxon>
        <taxon>Actinomycetes</taxon>
        <taxon>Streptosporangiales</taxon>
        <taxon>Streptosporangiaceae</taxon>
        <taxon>Nonomuraea</taxon>
    </lineage>
</organism>
<name>A0ABW1BKH2_9ACTN</name>
<reference evidence="2" key="1">
    <citation type="journal article" date="2019" name="Int. J. Syst. Evol. Microbiol.">
        <title>The Global Catalogue of Microorganisms (GCM) 10K type strain sequencing project: providing services to taxonomists for standard genome sequencing and annotation.</title>
        <authorList>
            <consortium name="The Broad Institute Genomics Platform"/>
            <consortium name="The Broad Institute Genome Sequencing Center for Infectious Disease"/>
            <person name="Wu L."/>
            <person name="Ma J."/>
        </authorList>
    </citation>
    <scope>NUCLEOTIDE SEQUENCE [LARGE SCALE GENOMIC DNA]</scope>
    <source>
        <strain evidence="2">CGMCC 4.7106</strain>
    </source>
</reference>